<evidence type="ECO:0000256" key="4">
    <source>
        <dbReference type="ARBA" id="ARBA00022723"/>
    </source>
</evidence>
<keyword evidence="6 10" id="KW-0460">Magnesium</keyword>
<dbReference type="PANTHER" id="PTHR43200:SF6">
    <property type="entry name" value="3'(2'),5'-BISPHOSPHATE NUCLEOTIDASE"/>
    <property type="match status" value="1"/>
</dbReference>
<gene>
    <name evidence="11" type="ORF">WN50_00835</name>
    <name evidence="12" type="ORF">WN50_38065</name>
</gene>
<dbReference type="PROSITE" id="PS00629">
    <property type="entry name" value="IMP_1"/>
    <property type="match status" value="1"/>
</dbReference>
<evidence type="ECO:0000313" key="12">
    <source>
        <dbReference type="EMBL" id="KMW70081.1"/>
    </source>
</evidence>
<evidence type="ECO:0000313" key="13">
    <source>
        <dbReference type="Proteomes" id="UP000033607"/>
    </source>
</evidence>
<comment type="similarity">
    <text evidence="3">Belongs to the inositol monophosphatase superfamily.</text>
</comment>
<dbReference type="GO" id="GO:0046872">
    <property type="term" value="F:metal ion binding"/>
    <property type="evidence" value="ECO:0007669"/>
    <property type="project" value="UniProtKB-KW"/>
</dbReference>
<dbReference type="SUPFAM" id="SSF56655">
    <property type="entry name" value="Carbohydrate phosphatase"/>
    <property type="match status" value="1"/>
</dbReference>
<evidence type="ECO:0000256" key="5">
    <source>
        <dbReference type="ARBA" id="ARBA00022801"/>
    </source>
</evidence>
<dbReference type="GO" id="GO:0052834">
    <property type="term" value="F:inositol monophosphate phosphatase activity"/>
    <property type="evidence" value="ECO:0007669"/>
    <property type="project" value="UniProtKB-EC"/>
</dbReference>
<dbReference type="Gene3D" id="3.30.540.10">
    <property type="entry name" value="Fructose-1,6-Bisphosphatase, subunit A, domain 1"/>
    <property type="match status" value="1"/>
</dbReference>
<evidence type="ECO:0000256" key="7">
    <source>
        <dbReference type="ARBA" id="ARBA00044466"/>
    </source>
</evidence>
<keyword evidence="5" id="KW-0378">Hydrolase</keyword>
<dbReference type="OrthoDB" id="9772456at2"/>
<evidence type="ECO:0000256" key="9">
    <source>
        <dbReference type="ARBA" id="ARBA00044484"/>
    </source>
</evidence>
<dbReference type="Gene3D" id="3.40.190.80">
    <property type="match status" value="1"/>
</dbReference>
<dbReference type="GO" id="GO:0000103">
    <property type="term" value="P:sulfate assimilation"/>
    <property type="evidence" value="ECO:0007669"/>
    <property type="project" value="TreeGrafter"/>
</dbReference>
<evidence type="ECO:0000256" key="6">
    <source>
        <dbReference type="ARBA" id="ARBA00022842"/>
    </source>
</evidence>
<dbReference type="PATRIC" id="fig|1637645.4.peg.5381"/>
<dbReference type="Proteomes" id="UP000033607">
    <property type="component" value="Unassembled WGS sequence"/>
</dbReference>
<name>A0A0F5YMC7_9CYAN</name>
<evidence type="ECO:0000313" key="11">
    <source>
        <dbReference type="EMBL" id="KKD39928.1"/>
    </source>
</evidence>
<dbReference type="Pfam" id="PF00459">
    <property type="entry name" value="Inositol_P"/>
    <property type="match status" value="1"/>
</dbReference>
<dbReference type="PROSITE" id="PS00630">
    <property type="entry name" value="IMP_2"/>
    <property type="match status" value="1"/>
</dbReference>
<proteinExistence type="inferred from homology"/>
<dbReference type="InterPro" id="IPR020550">
    <property type="entry name" value="Inositol_monophosphatase_CS"/>
</dbReference>
<comment type="cofactor">
    <cofactor evidence="2 10">
        <name>Mg(2+)</name>
        <dbReference type="ChEBI" id="CHEBI:18420"/>
    </cofactor>
</comment>
<comment type="caution">
    <text evidence="11">The sequence shown here is derived from an EMBL/GenBank/DDBJ whole genome shotgun (WGS) entry which is preliminary data.</text>
</comment>
<organism evidence="11 13">
    <name type="scientific">Limnoraphis robusta CS-951</name>
    <dbReference type="NCBI Taxonomy" id="1637645"/>
    <lineage>
        <taxon>Bacteria</taxon>
        <taxon>Bacillati</taxon>
        <taxon>Cyanobacteriota</taxon>
        <taxon>Cyanophyceae</taxon>
        <taxon>Oscillatoriophycideae</taxon>
        <taxon>Oscillatoriales</taxon>
        <taxon>Sirenicapillariaceae</taxon>
        <taxon>Limnoraphis</taxon>
    </lineage>
</organism>
<dbReference type="InterPro" id="IPR006239">
    <property type="entry name" value="DPNP"/>
</dbReference>
<dbReference type="InterPro" id="IPR020583">
    <property type="entry name" value="Inositol_monoP_metal-BS"/>
</dbReference>
<comment type="catalytic activity">
    <reaction evidence="7">
        <text>adenosine 2',5'-bisphosphate + H2O = AMP + phosphate</text>
        <dbReference type="Rhea" id="RHEA:77643"/>
        <dbReference type="ChEBI" id="CHEBI:15377"/>
        <dbReference type="ChEBI" id="CHEBI:43474"/>
        <dbReference type="ChEBI" id="CHEBI:194156"/>
        <dbReference type="ChEBI" id="CHEBI:456215"/>
        <dbReference type="EC" id="3.1.3.7"/>
    </reaction>
    <physiologicalReaction direction="left-to-right" evidence="7">
        <dbReference type="Rhea" id="RHEA:77644"/>
    </physiologicalReaction>
</comment>
<dbReference type="CDD" id="cd01517">
    <property type="entry name" value="PAP_phosphatase"/>
    <property type="match status" value="1"/>
</dbReference>
<dbReference type="EMBL" id="LATL02000332">
    <property type="protein sequence ID" value="KKD39928.1"/>
    <property type="molecule type" value="Genomic_DNA"/>
</dbReference>
<protein>
    <submittedName>
        <fullName evidence="11">3'-5'-bisphosphate nucleotidase</fullName>
    </submittedName>
</protein>
<evidence type="ECO:0000256" key="1">
    <source>
        <dbReference type="ARBA" id="ARBA00001033"/>
    </source>
</evidence>
<comment type="catalytic activity">
    <reaction evidence="8">
        <text>adenosine 3',5'-bisphosphate + H2O = AMP + phosphate</text>
        <dbReference type="Rhea" id="RHEA:10040"/>
        <dbReference type="ChEBI" id="CHEBI:15377"/>
        <dbReference type="ChEBI" id="CHEBI:43474"/>
        <dbReference type="ChEBI" id="CHEBI:58343"/>
        <dbReference type="ChEBI" id="CHEBI:456215"/>
        <dbReference type="EC" id="3.1.3.7"/>
    </reaction>
    <physiologicalReaction direction="left-to-right" evidence="8">
        <dbReference type="Rhea" id="RHEA:10041"/>
    </physiologicalReaction>
</comment>
<reference evidence="11 13" key="1">
    <citation type="submission" date="2015-06" db="EMBL/GenBank/DDBJ databases">
        <title>Draft genome assembly of filamentous brackish cyanobacterium Limnoraphis robusta strain CS-951.</title>
        <authorList>
            <person name="Willis A."/>
            <person name="Parks M."/>
            <person name="Burford M.A."/>
        </authorList>
    </citation>
    <scope>NUCLEOTIDE SEQUENCE [LARGE SCALE GENOMIC DNA]</scope>
    <source>
        <strain evidence="11 13">CS-951</strain>
    </source>
</reference>
<feature type="binding site" evidence="10">
    <location>
        <position position="120"/>
    </location>
    <ligand>
        <name>Mg(2+)</name>
        <dbReference type="ChEBI" id="CHEBI:18420"/>
        <label>1</label>
        <note>catalytic</note>
    </ligand>
</feature>
<dbReference type="InterPro" id="IPR000760">
    <property type="entry name" value="Inositol_monophosphatase-like"/>
</dbReference>
<evidence type="ECO:0000256" key="3">
    <source>
        <dbReference type="ARBA" id="ARBA00009759"/>
    </source>
</evidence>
<dbReference type="PANTHER" id="PTHR43200">
    <property type="entry name" value="PHOSPHATASE"/>
    <property type="match status" value="1"/>
</dbReference>
<comment type="catalytic activity">
    <reaction evidence="9">
        <text>3'-phosphoadenylyl sulfate + H2O = adenosine 5'-phosphosulfate + phosphate</text>
        <dbReference type="Rhea" id="RHEA:77639"/>
        <dbReference type="ChEBI" id="CHEBI:15377"/>
        <dbReference type="ChEBI" id="CHEBI:43474"/>
        <dbReference type="ChEBI" id="CHEBI:58243"/>
        <dbReference type="ChEBI" id="CHEBI:58339"/>
        <dbReference type="EC" id="3.1.3.7"/>
    </reaction>
    <physiologicalReaction direction="left-to-right" evidence="9">
        <dbReference type="Rhea" id="RHEA:77640"/>
    </physiologicalReaction>
</comment>
<dbReference type="InterPro" id="IPR051090">
    <property type="entry name" value="Inositol_monoP_superfamily"/>
</dbReference>
<dbReference type="GO" id="GO:0008441">
    <property type="term" value="F:3'(2'),5'-bisphosphate nucleotidase activity"/>
    <property type="evidence" value="ECO:0007669"/>
    <property type="project" value="UniProtKB-EC"/>
</dbReference>
<feature type="binding site" evidence="10">
    <location>
        <position position="67"/>
    </location>
    <ligand>
        <name>Mg(2+)</name>
        <dbReference type="ChEBI" id="CHEBI:18420"/>
        <label>1</label>
        <note>catalytic</note>
    </ligand>
</feature>
<sequence length="318" mass="34332">MSYDREKQVAIEATLSAAKLCEQVRQAIPPAMEKGDKSPVTVADLGSQAIICKAISEVFSHDPIVGEEDATELRKPEMAHNLAKVTEYVKGEIADATSEQVITWIDRGNGQVGQRFWTLDPIDGTKGFLRQDQYAIALALIEDGEVKVGVMACPAYPVKDHKPGMLFMAVRGEGAIMMPFATAEPTPIHVVKADDTANLRFVESVESSHGDQDRQNAIAQAVGITAPSIRMDSQAKYGAVASGQAALYLRLPSPKSPDYRENIWDHAAGAIVVEEAGGRVTDMYGKPLDFASKPKMMENQGVIVSNGIIHDTVLAALK</sequence>
<feature type="binding site" evidence="10">
    <location>
        <position position="265"/>
    </location>
    <ligand>
        <name>Mg(2+)</name>
        <dbReference type="ChEBI" id="CHEBI:18420"/>
        <label>1</label>
        <note>catalytic</note>
    </ligand>
</feature>
<evidence type="ECO:0000256" key="2">
    <source>
        <dbReference type="ARBA" id="ARBA00001946"/>
    </source>
</evidence>
<keyword evidence="4 10" id="KW-0479">Metal-binding</keyword>
<comment type="catalytic activity">
    <reaction evidence="1">
        <text>a myo-inositol phosphate + H2O = myo-inositol + phosphate</text>
        <dbReference type="Rhea" id="RHEA:24056"/>
        <dbReference type="ChEBI" id="CHEBI:15377"/>
        <dbReference type="ChEBI" id="CHEBI:17268"/>
        <dbReference type="ChEBI" id="CHEBI:43474"/>
        <dbReference type="ChEBI" id="CHEBI:84139"/>
        <dbReference type="EC" id="3.1.3.25"/>
    </reaction>
</comment>
<feature type="binding site" evidence="10">
    <location>
        <position position="122"/>
    </location>
    <ligand>
        <name>Mg(2+)</name>
        <dbReference type="ChEBI" id="CHEBI:18420"/>
        <label>1</label>
        <note>catalytic</note>
    </ligand>
</feature>
<evidence type="ECO:0000256" key="10">
    <source>
        <dbReference type="PIRSR" id="PIRSR600760-2"/>
    </source>
</evidence>
<dbReference type="EMBL" id="LATL02000271">
    <property type="protein sequence ID" value="KMW70081.1"/>
    <property type="molecule type" value="Genomic_DNA"/>
</dbReference>
<evidence type="ECO:0000256" key="8">
    <source>
        <dbReference type="ARBA" id="ARBA00044479"/>
    </source>
</evidence>
<dbReference type="AlphaFoldDB" id="A0A0F5YMC7"/>
<dbReference type="RefSeq" id="WP_046276591.1">
    <property type="nucleotide sequence ID" value="NZ_LATL02000271.1"/>
</dbReference>
<feature type="binding site" evidence="10">
    <location>
        <position position="123"/>
    </location>
    <ligand>
        <name>Mg(2+)</name>
        <dbReference type="ChEBI" id="CHEBI:18420"/>
        <label>1</label>
        <note>catalytic</note>
    </ligand>
</feature>
<accession>A0A0F5YMC7</accession>
<dbReference type="NCBIfam" id="TIGR01330">
    <property type="entry name" value="bisphos_HAL2"/>
    <property type="match status" value="1"/>
</dbReference>
<dbReference type="GO" id="GO:0046854">
    <property type="term" value="P:phosphatidylinositol phosphate biosynthetic process"/>
    <property type="evidence" value="ECO:0007669"/>
    <property type="project" value="InterPro"/>
</dbReference>